<keyword evidence="1" id="KW-0812">Transmembrane</keyword>
<feature type="transmembrane region" description="Helical" evidence="1">
    <location>
        <begin position="9"/>
        <end position="27"/>
    </location>
</feature>
<protein>
    <submittedName>
        <fullName evidence="2">Uncharacterized protein</fullName>
    </submittedName>
</protein>
<dbReference type="EMBL" id="BAAACW010000055">
    <property type="protein sequence ID" value="GAA0358353.1"/>
    <property type="molecule type" value="Genomic_DNA"/>
</dbReference>
<sequence length="92" mass="9939">MKDTLTKKLLIGLGVSIAIMLLGYFLWEDQKPVPDAAQLSVEEIVEIQAQTETSTLSSIGALFLNVGFVGAVVSLGTIVIRQIIAFFKKGRS</sequence>
<proteinExistence type="predicted"/>
<name>A0ABN0X938_9LACT</name>
<feature type="transmembrane region" description="Helical" evidence="1">
    <location>
        <begin position="62"/>
        <end position="87"/>
    </location>
</feature>
<gene>
    <name evidence="2" type="ORF">GCM10008932_08820</name>
</gene>
<keyword evidence="1" id="KW-0472">Membrane</keyword>
<evidence type="ECO:0000256" key="1">
    <source>
        <dbReference type="SAM" id="Phobius"/>
    </source>
</evidence>
<organism evidence="2 3">
    <name type="scientific">Alkalibacterium iburiense</name>
    <dbReference type="NCBI Taxonomy" id="290589"/>
    <lineage>
        <taxon>Bacteria</taxon>
        <taxon>Bacillati</taxon>
        <taxon>Bacillota</taxon>
        <taxon>Bacilli</taxon>
        <taxon>Lactobacillales</taxon>
        <taxon>Carnobacteriaceae</taxon>
        <taxon>Alkalibacterium</taxon>
    </lineage>
</organism>
<evidence type="ECO:0000313" key="2">
    <source>
        <dbReference type="EMBL" id="GAA0358353.1"/>
    </source>
</evidence>
<accession>A0ABN0X938</accession>
<keyword evidence="3" id="KW-1185">Reference proteome</keyword>
<keyword evidence="1" id="KW-1133">Transmembrane helix</keyword>
<reference evidence="2 3" key="1">
    <citation type="journal article" date="2019" name="Int. J. Syst. Evol. Microbiol.">
        <title>The Global Catalogue of Microorganisms (GCM) 10K type strain sequencing project: providing services to taxonomists for standard genome sequencing and annotation.</title>
        <authorList>
            <consortium name="The Broad Institute Genomics Platform"/>
            <consortium name="The Broad Institute Genome Sequencing Center for Infectious Disease"/>
            <person name="Wu L."/>
            <person name="Ma J."/>
        </authorList>
    </citation>
    <scope>NUCLEOTIDE SEQUENCE [LARGE SCALE GENOMIC DNA]</scope>
    <source>
        <strain evidence="2 3">JCM 12662</strain>
    </source>
</reference>
<dbReference type="RefSeq" id="WP_343754399.1">
    <property type="nucleotide sequence ID" value="NZ_BAAACW010000055.1"/>
</dbReference>
<comment type="caution">
    <text evidence="2">The sequence shown here is derived from an EMBL/GenBank/DDBJ whole genome shotgun (WGS) entry which is preliminary data.</text>
</comment>
<evidence type="ECO:0000313" key="3">
    <source>
        <dbReference type="Proteomes" id="UP001501166"/>
    </source>
</evidence>
<dbReference type="Proteomes" id="UP001501166">
    <property type="component" value="Unassembled WGS sequence"/>
</dbReference>